<dbReference type="Proteomes" id="UP000887013">
    <property type="component" value="Unassembled WGS sequence"/>
</dbReference>
<dbReference type="Gene3D" id="1.10.510.10">
    <property type="entry name" value="Transferase(Phosphotransferase) domain 1"/>
    <property type="match status" value="1"/>
</dbReference>
<evidence type="ECO:0000313" key="13">
    <source>
        <dbReference type="EMBL" id="GFU12508.1"/>
    </source>
</evidence>
<dbReference type="Gene3D" id="3.30.200.20">
    <property type="entry name" value="Phosphorylase Kinase, domain 1"/>
    <property type="match status" value="1"/>
</dbReference>
<dbReference type="FunFam" id="1.10.510.10:FF:000571">
    <property type="entry name" value="Maternal embryonic leucine zipper kinase"/>
    <property type="match status" value="1"/>
</dbReference>
<name>A0A8X6QDD3_NEPPI</name>
<comment type="catalytic activity">
    <reaction evidence="9">
        <text>L-seryl-[protein] + ATP = O-phospho-L-seryl-[protein] + ADP + H(+)</text>
        <dbReference type="Rhea" id="RHEA:17989"/>
        <dbReference type="Rhea" id="RHEA-COMP:9863"/>
        <dbReference type="Rhea" id="RHEA-COMP:11604"/>
        <dbReference type="ChEBI" id="CHEBI:15378"/>
        <dbReference type="ChEBI" id="CHEBI:29999"/>
        <dbReference type="ChEBI" id="CHEBI:30616"/>
        <dbReference type="ChEBI" id="CHEBI:83421"/>
        <dbReference type="ChEBI" id="CHEBI:456216"/>
        <dbReference type="EC" id="2.7.11.1"/>
    </reaction>
</comment>
<evidence type="ECO:0000256" key="8">
    <source>
        <dbReference type="ARBA" id="ARBA00047899"/>
    </source>
</evidence>
<dbReference type="GO" id="GO:0005524">
    <property type="term" value="F:ATP binding"/>
    <property type="evidence" value="ECO:0007669"/>
    <property type="project" value="UniProtKB-UniRule"/>
</dbReference>
<reference evidence="13" key="1">
    <citation type="submission" date="2020-08" db="EMBL/GenBank/DDBJ databases">
        <title>Multicomponent nature underlies the extraordinary mechanical properties of spider dragline silk.</title>
        <authorList>
            <person name="Kono N."/>
            <person name="Nakamura H."/>
            <person name="Mori M."/>
            <person name="Yoshida Y."/>
            <person name="Ohtoshi R."/>
            <person name="Malay A.D."/>
            <person name="Moran D.A.P."/>
            <person name="Tomita M."/>
            <person name="Numata K."/>
            <person name="Arakawa K."/>
        </authorList>
    </citation>
    <scope>NUCLEOTIDE SEQUENCE</scope>
</reference>
<dbReference type="EC" id="2.7.11.1" evidence="2"/>
<evidence type="ECO:0000256" key="5">
    <source>
        <dbReference type="ARBA" id="ARBA00022741"/>
    </source>
</evidence>
<evidence type="ECO:0000256" key="10">
    <source>
        <dbReference type="PROSITE-ProRule" id="PRU10141"/>
    </source>
</evidence>
<comment type="similarity">
    <text evidence="1">Belongs to the protein kinase superfamily. NEK Ser/Thr protein kinase family. NIMA subfamily.</text>
</comment>
<keyword evidence="5 10" id="KW-0547">Nucleotide-binding</keyword>
<sequence>MARYDKVKVIGSGTFGKVWLVKSKLSRHSYILKEINFQTLNESDRQQALNEVAILSKCNHKNIIRYRDAVLETNQTLSIIMEYAEGGDLHSAILKQEGVLFHEHRIISWFIQICLALQYIHFQNILHRDLKSQNIFLTRYNLIKVGDFGIARMLKNPEELAKTAIGTPYYLSPEIYQRKPYNYKSDIWALGCILFEMATLEHAFKADDFLHLVYLILRGKRKELPRNCSAVIQNLVNDLLDSDPEKRPSTEEILAYPSLQPYLSEYMLVQNSRESYLPVLISPSETGRRSSANDVFENLRDKYMKRRASVSTENPKTLKQRSNTPPKDEKSRSKTASHIRVGSEKKYLKAPQTKSEKWKKINALTYRVSNPKLAVRFSKKEQSCLTVSCDTYTVPERFIQDPSSRKFSKSEDAALNDSDCGYLSEETRLVSINSPINADSGSSSSDAMSDYEKMNQAFILDENNRVANKDSKLDASNKGLHNCQHSQCHQCMLDMLWKTRIRCPINGSVNPGEYYRLRYKLCSIYERELFGKIYESLSRGWEGNEDPTSTNAFRKLVHSLNYEQVQNLPLMLQLVQLDRLKRAKEDTKELISDTRL</sequence>
<dbReference type="PROSITE" id="PS00107">
    <property type="entry name" value="PROTEIN_KINASE_ATP"/>
    <property type="match status" value="1"/>
</dbReference>
<feature type="region of interest" description="Disordered" evidence="11">
    <location>
        <begin position="306"/>
        <end position="343"/>
    </location>
</feature>
<comment type="catalytic activity">
    <reaction evidence="8">
        <text>L-threonyl-[protein] + ATP = O-phospho-L-threonyl-[protein] + ADP + H(+)</text>
        <dbReference type="Rhea" id="RHEA:46608"/>
        <dbReference type="Rhea" id="RHEA-COMP:11060"/>
        <dbReference type="Rhea" id="RHEA-COMP:11605"/>
        <dbReference type="ChEBI" id="CHEBI:15378"/>
        <dbReference type="ChEBI" id="CHEBI:30013"/>
        <dbReference type="ChEBI" id="CHEBI:30616"/>
        <dbReference type="ChEBI" id="CHEBI:61977"/>
        <dbReference type="ChEBI" id="CHEBI:456216"/>
        <dbReference type="EC" id="2.7.11.1"/>
    </reaction>
</comment>
<feature type="compositionally biased region" description="Polar residues" evidence="11">
    <location>
        <begin position="309"/>
        <end position="325"/>
    </location>
</feature>
<keyword evidence="7 10" id="KW-0067">ATP-binding</keyword>
<dbReference type="OrthoDB" id="6418092at2759"/>
<dbReference type="EMBL" id="BMAW01078800">
    <property type="protein sequence ID" value="GFU12508.1"/>
    <property type="molecule type" value="Genomic_DNA"/>
</dbReference>
<evidence type="ECO:0000256" key="7">
    <source>
        <dbReference type="ARBA" id="ARBA00022840"/>
    </source>
</evidence>
<dbReference type="SMART" id="SM00220">
    <property type="entry name" value="S_TKc"/>
    <property type="match status" value="1"/>
</dbReference>
<accession>A0A8X6QDD3</accession>
<gene>
    <name evidence="13" type="primary">NEK4</name>
    <name evidence="13" type="ORF">NPIL_455051</name>
</gene>
<dbReference type="CDD" id="cd08215">
    <property type="entry name" value="STKc_Nek"/>
    <property type="match status" value="1"/>
</dbReference>
<dbReference type="PANTHER" id="PTHR44899">
    <property type="entry name" value="CAMK FAMILY PROTEIN KINASE"/>
    <property type="match status" value="1"/>
</dbReference>
<protein>
    <recommendedName>
        <fullName evidence="2">non-specific serine/threonine protein kinase</fullName>
        <ecNumber evidence="2">2.7.11.1</ecNumber>
    </recommendedName>
</protein>
<dbReference type="GO" id="GO:0004674">
    <property type="term" value="F:protein serine/threonine kinase activity"/>
    <property type="evidence" value="ECO:0007669"/>
    <property type="project" value="UniProtKB-KW"/>
</dbReference>
<dbReference type="SUPFAM" id="SSF56112">
    <property type="entry name" value="Protein kinase-like (PK-like)"/>
    <property type="match status" value="1"/>
</dbReference>
<feature type="domain" description="Protein kinase" evidence="12">
    <location>
        <begin position="4"/>
        <end position="263"/>
    </location>
</feature>
<evidence type="ECO:0000256" key="11">
    <source>
        <dbReference type="SAM" id="MobiDB-lite"/>
    </source>
</evidence>
<evidence type="ECO:0000259" key="12">
    <source>
        <dbReference type="PROSITE" id="PS50011"/>
    </source>
</evidence>
<comment type="caution">
    <text evidence="13">The sequence shown here is derived from an EMBL/GenBank/DDBJ whole genome shotgun (WGS) entry which is preliminary data.</text>
</comment>
<dbReference type="AlphaFoldDB" id="A0A8X6QDD3"/>
<feature type="binding site" evidence="10">
    <location>
        <position position="33"/>
    </location>
    <ligand>
        <name>ATP</name>
        <dbReference type="ChEBI" id="CHEBI:30616"/>
    </ligand>
</feature>
<dbReference type="PROSITE" id="PS00108">
    <property type="entry name" value="PROTEIN_KINASE_ST"/>
    <property type="match status" value="1"/>
</dbReference>
<dbReference type="InterPro" id="IPR017441">
    <property type="entry name" value="Protein_kinase_ATP_BS"/>
</dbReference>
<organism evidence="13 14">
    <name type="scientific">Nephila pilipes</name>
    <name type="common">Giant wood spider</name>
    <name type="synonym">Nephila maculata</name>
    <dbReference type="NCBI Taxonomy" id="299642"/>
    <lineage>
        <taxon>Eukaryota</taxon>
        <taxon>Metazoa</taxon>
        <taxon>Ecdysozoa</taxon>
        <taxon>Arthropoda</taxon>
        <taxon>Chelicerata</taxon>
        <taxon>Arachnida</taxon>
        <taxon>Araneae</taxon>
        <taxon>Araneomorphae</taxon>
        <taxon>Entelegynae</taxon>
        <taxon>Araneoidea</taxon>
        <taxon>Nephilidae</taxon>
        <taxon>Nephila</taxon>
    </lineage>
</organism>
<dbReference type="InterPro" id="IPR011009">
    <property type="entry name" value="Kinase-like_dom_sf"/>
</dbReference>
<evidence type="ECO:0000256" key="2">
    <source>
        <dbReference type="ARBA" id="ARBA00012513"/>
    </source>
</evidence>
<evidence type="ECO:0000256" key="3">
    <source>
        <dbReference type="ARBA" id="ARBA00022527"/>
    </source>
</evidence>
<proteinExistence type="inferred from homology"/>
<keyword evidence="6" id="KW-0418">Kinase</keyword>
<keyword evidence="14" id="KW-1185">Reference proteome</keyword>
<keyword evidence="3" id="KW-0723">Serine/threonine-protein kinase</keyword>
<dbReference type="Pfam" id="PF00069">
    <property type="entry name" value="Pkinase"/>
    <property type="match status" value="1"/>
</dbReference>
<dbReference type="FunFam" id="3.30.200.20:FF:000097">
    <property type="entry name" value="Probable serine/threonine-protein kinase nek1"/>
    <property type="match status" value="1"/>
</dbReference>
<dbReference type="InterPro" id="IPR008271">
    <property type="entry name" value="Ser/Thr_kinase_AS"/>
</dbReference>
<evidence type="ECO:0000313" key="14">
    <source>
        <dbReference type="Proteomes" id="UP000887013"/>
    </source>
</evidence>
<dbReference type="PROSITE" id="PS50011">
    <property type="entry name" value="PROTEIN_KINASE_DOM"/>
    <property type="match status" value="1"/>
</dbReference>
<dbReference type="PANTHER" id="PTHR44899:SF3">
    <property type="entry name" value="SERINE_THREONINE-PROTEIN KINASE NEK1"/>
    <property type="match status" value="1"/>
</dbReference>
<keyword evidence="4" id="KW-0808">Transferase</keyword>
<dbReference type="InterPro" id="IPR051131">
    <property type="entry name" value="NEK_Ser/Thr_kinase_NIMA"/>
</dbReference>
<evidence type="ECO:0000256" key="6">
    <source>
        <dbReference type="ARBA" id="ARBA00022777"/>
    </source>
</evidence>
<evidence type="ECO:0000256" key="4">
    <source>
        <dbReference type="ARBA" id="ARBA00022679"/>
    </source>
</evidence>
<evidence type="ECO:0000256" key="9">
    <source>
        <dbReference type="ARBA" id="ARBA00048679"/>
    </source>
</evidence>
<dbReference type="InterPro" id="IPR000719">
    <property type="entry name" value="Prot_kinase_dom"/>
</dbReference>
<evidence type="ECO:0000256" key="1">
    <source>
        <dbReference type="ARBA" id="ARBA00010886"/>
    </source>
</evidence>